<evidence type="ECO:0000313" key="3">
    <source>
        <dbReference type="Proteomes" id="UP001365846"/>
    </source>
</evidence>
<keyword evidence="1" id="KW-0472">Membrane</keyword>
<comment type="caution">
    <text evidence="2">The sequence shown here is derived from an EMBL/GenBank/DDBJ whole genome shotgun (WGS) entry which is preliminary data.</text>
</comment>
<keyword evidence="1" id="KW-0812">Transmembrane</keyword>
<reference evidence="2 3" key="1">
    <citation type="submission" date="2024-03" db="EMBL/GenBank/DDBJ databases">
        <title>Novel species of the genus Variovorax.</title>
        <authorList>
            <person name="Liu Q."/>
            <person name="Xin Y.-H."/>
        </authorList>
    </citation>
    <scope>NUCLEOTIDE SEQUENCE [LARGE SCALE GENOMIC DNA]</scope>
    <source>
        <strain evidence="2 3">KACC 18899</strain>
    </source>
</reference>
<feature type="transmembrane region" description="Helical" evidence="1">
    <location>
        <begin position="6"/>
        <end position="24"/>
    </location>
</feature>
<dbReference type="RefSeq" id="WP_340360993.1">
    <property type="nucleotide sequence ID" value="NZ_JBBKZU010000024.1"/>
</dbReference>
<sequence>MDSEVFTIGALALLVAGGWLIDLLNHREESRLSRGMARQLKKSADTVHGMLH</sequence>
<proteinExistence type="predicted"/>
<evidence type="ECO:0000313" key="2">
    <source>
        <dbReference type="EMBL" id="MEJ8815793.1"/>
    </source>
</evidence>
<keyword evidence="1" id="KW-1133">Transmembrane helix</keyword>
<protein>
    <submittedName>
        <fullName evidence="2">Uncharacterized protein</fullName>
    </submittedName>
</protein>
<dbReference type="EMBL" id="JBBKZU010000024">
    <property type="protein sequence ID" value="MEJ8815793.1"/>
    <property type="molecule type" value="Genomic_DNA"/>
</dbReference>
<organism evidence="2 3">
    <name type="scientific">Variovorax ureilyticus</name>
    <dbReference type="NCBI Taxonomy" id="1836198"/>
    <lineage>
        <taxon>Bacteria</taxon>
        <taxon>Pseudomonadati</taxon>
        <taxon>Pseudomonadota</taxon>
        <taxon>Betaproteobacteria</taxon>
        <taxon>Burkholderiales</taxon>
        <taxon>Comamonadaceae</taxon>
        <taxon>Variovorax</taxon>
    </lineage>
</organism>
<keyword evidence="3" id="KW-1185">Reference proteome</keyword>
<gene>
    <name evidence="2" type="ORF">WKW77_32345</name>
</gene>
<evidence type="ECO:0000256" key="1">
    <source>
        <dbReference type="SAM" id="Phobius"/>
    </source>
</evidence>
<accession>A0ABU8VQ74</accession>
<dbReference type="Proteomes" id="UP001365846">
    <property type="component" value="Unassembled WGS sequence"/>
</dbReference>
<name>A0ABU8VQ74_9BURK</name>